<organism evidence="1 2">
    <name type="scientific">Stentor coeruleus</name>
    <dbReference type="NCBI Taxonomy" id="5963"/>
    <lineage>
        <taxon>Eukaryota</taxon>
        <taxon>Sar</taxon>
        <taxon>Alveolata</taxon>
        <taxon>Ciliophora</taxon>
        <taxon>Postciliodesmatophora</taxon>
        <taxon>Heterotrichea</taxon>
        <taxon>Heterotrichida</taxon>
        <taxon>Stentoridae</taxon>
        <taxon>Stentor</taxon>
    </lineage>
</organism>
<proteinExistence type="predicted"/>
<dbReference type="EMBL" id="MPUH01000321">
    <property type="protein sequence ID" value="OMJ82949.1"/>
    <property type="molecule type" value="Genomic_DNA"/>
</dbReference>
<sequence>MENDIERPKLPLIVISSVLTDSKDVTNKSVLSDPIKEEDQEKFLVQELIKELNLEQSIGENIDPLVHDPMFPEGECPHCKLIKKVVSLQNEITKMNSDINCTHEILNMKKVQNAELKSTIKRLESSLTKNDGTILEQKESSCSCGSRCSIY</sequence>
<comment type="caution">
    <text evidence="1">The sequence shown here is derived from an EMBL/GenBank/DDBJ whole genome shotgun (WGS) entry which is preliminary data.</text>
</comment>
<evidence type="ECO:0000313" key="2">
    <source>
        <dbReference type="Proteomes" id="UP000187209"/>
    </source>
</evidence>
<gene>
    <name evidence="1" type="ORF">SteCoe_16222</name>
</gene>
<protein>
    <submittedName>
        <fullName evidence="1">Uncharacterized protein</fullName>
    </submittedName>
</protein>
<evidence type="ECO:0000313" key="1">
    <source>
        <dbReference type="EMBL" id="OMJ82949.1"/>
    </source>
</evidence>
<keyword evidence="2" id="KW-1185">Reference proteome</keyword>
<name>A0A1R2C1X0_9CILI</name>
<accession>A0A1R2C1X0</accession>
<reference evidence="1 2" key="1">
    <citation type="submission" date="2016-11" db="EMBL/GenBank/DDBJ databases">
        <title>The macronuclear genome of Stentor coeruleus: a giant cell with tiny introns.</title>
        <authorList>
            <person name="Slabodnick M."/>
            <person name="Ruby J.G."/>
            <person name="Reiff S.B."/>
            <person name="Swart E.C."/>
            <person name="Gosai S."/>
            <person name="Prabakaran S."/>
            <person name="Witkowska E."/>
            <person name="Larue G.E."/>
            <person name="Fisher S."/>
            <person name="Freeman R.M."/>
            <person name="Gunawardena J."/>
            <person name="Chu W."/>
            <person name="Stover N.A."/>
            <person name="Gregory B.D."/>
            <person name="Nowacki M."/>
            <person name="Derisi J."/>
            <person name="Roy S.W."/>
            <person name="Marshall W.F."/>
            <person name="Sood P."/>
        </authorList>
    </citation>
    <scope>NUCLEOTIDE SEQUENCE [LARGE SCALE GENOMIC DNA]</scope>
    <source>
        <strain evidence="1">WM001</strain>
    </source>
</reference>
<dbReference type="Proteomes" id="UP000187209">
    <property type="component" value="Unassembled WGS sequence"/>
</dbReference>
<dbReference type="AlphaFoldDB" id="A0A1R2C1X0"/>